<dbReference type="AlphaFoldDB" id="A0A560HCX0"/>
<evidence type="ECO:0000256" key="3">
    <source>
        <dbReference type="ARBA" id="ARBA00022452"/>
    </source>
</evidence>
<dbReference type="InterPro" id="IPR000531">
    <property type="entry name" value="Beta-barrel_TonB"/>
</dbReference>
<dbReference type="Gene3D" id="2.40.170.20">
    <property type="entry name" value="TonB-dependent receptor, beta-barrel domain"/>
    <property type="match status" value="1"/>
</dbReference>
<evidence type="ECO:0000313" key="15">
    <source>
        <dbReference type="EMBL" id="TWB44232.1"/>
    </source>
</evidence>
<evidence type="ECO:0000256" key="1">
    <source>
        <dbReference type="ARBA" id="ARBA00004571"/>
    </source>
</evidence>
<dbReference type="InterPro" id="IPR012910">
    <property type="entry name" value="Plug_dom"/>
</dbReference>
<dbReference type="GO" id="GO:0009279">
    <property type="term" value="C:cell outer membrane"/>
    <property type="evidence" value="ECO:0007669"/>
    <property type="project" value="UniProtKB-SubCell"/>
</dbReference>
<dbReference type="PANTHER" id="PTHR32552">
    <property type="entry name" value="FERRICHROME IRON RECEPTOR-RELATED"/>
    <property type="match status" value="1"/>
</dbReference>
<dbReference type="OrthoDB" id="593427at2"/>
<keyword evidence="4" id="KW-0410">Iron transport</keyword>
<dbReference type="Gene3D" id="2.170.130.10">
    <property type="entry name" value="TonB-dependent receptor, plug domain"/>
    <property type="match status" value="1"/>
</dbReference>
<keyword evidence="10 12" id="KW-0472">Membrane</keyword>
<evidence type="ECO:0000256" key="11">
    <source>
        <dbReference type="ARBA" id="ARBA00023237"/>
    </source>
</evidence>
<dbReference type="Proteomes" id="UP000315751">
    <property type="component" value="Unassembled WGS sequence"/>
</dbReference>
<keyword evidence="6" id="KW-0732">Signal</keyword>
<evidence type="ECO:0000256" key="5">
    <source>
        <dbReference type="ARBA" id="ARBA00022692"/>
    </source>
</evidence>
<dbReference type="InterPro" id="IPR037066">
    <property type="entry name" value="Plug_dom_sf"/>
</dbReference>
<evidence type="ECO:0000256" key="4">
    <source>
        <dbReference type="ARBA" id="ARBA00022496"/>
    </source>
</evidence>
<comment type="subcellular location">
    <subcellularLocation>
        <location evidence="1">Cell outer membrane</location>
        <topology evidence="1">Multi-pass membrane protein</topology>
    </subcellularLocation>
</comment>
<feature type="domain" description="TonB-dependent receptor-like beta-barrel" evidence="13">
    <location>
        <begin position="357"/>
        <end position="772"/>
    </location>
</feature>
<reference evidence="15 16" key="1">
    <citation type="submission" date="2019-06" db="EMBL/GenBank/DDBJ databases">
        <title>Genomic Encyclopedia of Type Strains, Phase IV (KMG-V): Genome sequencing to study the core and pangenomes of soil and plant-associated prokaryotes.</title>
        <authorList>
            <person name="Whitman W."/>
        </authorList>
    </citation>
    <scope>NUCLEOTIDE SEQUENCE [LARGE SCALE GENOMIC DNA]</scope>
    <source>
        <strain evidence="15 16">BR 11622</strain>
    </source>
</reference>
<dbReference type="GO" id="GO:0015344">
    <property type="term" value="F:siderophore uptake transmembrane transporter activity"/>
    <property type="evidence" value="ECO:0007669"/>
    <property type="project" value="TreeGrafter"/>
</dbReference>
<evidence type="ECO:0000256" key="9">
    <source>
        <dbReference type="ARBA" id="ARBA00023077"/>
    </source>
</evidence>
<dbReference type="Pfam" id="PF00593">
    <property type="entry name" value="TonB_dep_Rec_b-barrel"/>
    <property type="match status" value="1"/>
</dbReference>
<evidence type="ECO:0000259" key="13">
    <source>
        <dbReference type="Pfam" id="PF00593"/>
    </source>
</evidence>
<sequence length="811" mass="86556">MTLCELFHHPRVSPPGTSPARDGLAHIPGMAGSLRVSALALILGAFFSPALAQGPTTASRGDGASAEAASGDAPVEEMEIVIVGRRGSVTDGTAVPVAPNQFVLNSNDWADAMAGTSALALVKNLPGVTFTSTDAYGLDLSDGFLLVRGVRQNELAITFEGIPLNDGSYGSVTGTAPLNIGVTDDIGSIKVAPGAAGVDTFSNSVNGGEMRYALIDPDTKPSLSVTQGYGSNDTLVTSVTGQTGRIGDNGPRVLLGVERISKDKYTDAGTQYMLHANAKVVQDVPWGDFTAFFSYSRAEIWGYNNTSFDMLSKLGWNGTDILYPSYARAVYVASPQNANASCGAYTCGELASLVPYDTGQATDDFVGNLTHDFRLSDALSGSVMAYGAVSDSNIEISDVTTPSQTGAPFSSQVWRTRPQRFGGTANLSYDWGAHTLSTGLWIERATSTSLFAWYNQPLPGQGAPLKAIGPYDTYGPAFQTANDSRWSTDSRQIYVQDVYKPTETLTIKGGVKAVDFTTSGGGIGPDRAPNGTLSARDSFLPHLSVDWRPDPDTSIYADMGESMIGYRVSSRGNIGPVSSAWAADSQDIFDAARALLKPERDWNFTVGAYHDFGDISLTVDAYYGIVLDRLLNGTSGPQFNPVRTVGIVSRSSLVGGDATVSAKPASWLTVSQSVSVSKLRYESDLRTPDGTSPLKGHYQPGYPGVSLITQVTARYDGFETGVTSTVYLDNPFTYTNDIYVPDYWEMNAYVAYHIPQGNTLPDLTFRLSVNNLTDRHNIGSVGIGGYSVSGDYQTFMRSAPRQYLFTVTTKY</sequence>
<accession>A0A560HCX0</accession>
<dbReference type="PANTHER" id="PTHR32552:SF89">
    <property type="entry name" value="CATECHOLATE SIDEROPHORE RECEPTOR FIU"/>
    <property type="match status" value="1"/>
</dbReference>
<comment type="similarity">
    <text evidence="12">Belongs to the TonB-dependent receptor family.</text>
</comment>
<keyword evidence="5" id="KW-0812">Transmembrane</keyword>
<evidence type="ECO:0000256" key="7">
    <source>
        <dbReference type="ARBA" id="ARBA00023004"/>
    </source>
</evidence>
<keyword evidence="16" id="KW-1185">Reference proteome</keyword>
<comment type="caution">
    <text evidence="15">The sequence shown here is derived from an EMBL/GenBank/DDBJ whole genome shotgun (WGS) entry which is preliminary data.</text>
</comment>
<name>A0A560HCX0_9PROT</name>
<evidence type="ECO:0000259" key="14">
    <source>
        <dbReference type="Pfam" id="PF07715"/>
    </source>
</evidence>
<keyword evidence="3" id="KW-1134">Transmembrane beta strand</keyword>
<evidence type="ECO:0000256" key="6">
    <source>
        <dbReference type="ARBA" id="ARBA00022729"/>
    </source>
</evidence>
<proteinExistence type="inferred from homology"/>
<evidence type="ECO:0000256" key="12">
    <source>
        <dbReference type="RuleBase" id="RU003357"/>
    </source>
</evidence>
<dbReference type="SUPFAM" id="SSF56935">
    <property type="entry name" value="Porins"/>
    <property type="match status" value="1"/>
</dbReference>
<evidence type="ECO:0000256" key="2">
    <source>
        <dbReference type="ARBA" id="ARBA00022448"/>
    </source>
</evidence>
<keyword evidence="15" id="KW-0675">Receptor</keyword>
<protein>
    <submittedName>
        <fullName evidence="15">Outer membrane receptor protein involved in Fe transport</fullName>
    </submittedName>
</protein>
<dbReference type="InterPro" id="IPR039426">
    <property type="entry name" value="TonB-dep_rcpt-like"/>
</dbReference>
<dbReference type="Pfam" id="PF07715">
    <property type="entry name" value="Plug"/>
    <property type="match status" value="1"/>
</dbReference>
<gene>
    <name evidence="15" type="ORF">FBZ90_103138</name>
</gene>
<dbReference type="EMBL" id="VITR01000003">
    <property type="protein sequence ID" value="TWB44232.1"/>
    <property type="molecule type" value="Genomic_DNA"/>
</dbReference>
<organism evidence="15 16">
    <name type="scientific">Nitrospirillum amazonense</name>
    <dbReference type="NCBI Taxonomy" id="28077"/>
    <lineage>
        <taxon>Bacteria</taxon>
        <taxon>Pseudomonadati</taxon>
        <taxon>Pseudomonadota</taxon>
        <taxon>Alphaproteobacteria</taxon>
        <taxon>Rhodospirillales</taxon>
        <taxon>Azospirillaceae</taxon>
        <taxon>Nitrospirillum</taxon>
    </lineage>
</organism>
<feature type="domain" description="TonB-dependent receptor plug" evidence="14">
    <location>
        <begin position="111"/>
        <end position="207"/>
    </location>
</feature>
<dbReference type="InterPro" id="IPR036942">
    <property type="entry name" value="Beta-barrel_TonB_sf"/>
</dbReference>
<keyword evidence="2" id="KW-0813">Transport</keyword>
<keyword evidence="11" id="KW-0998">Cell outer membrane</keyword>
<keyword evidence="9 12" id="KW-0798">TonB box</keyword>
<evidence type="ECO:0000313" key="16">
    <source>
        <dbReference type="Proteomes" id="UP000315751"/>
    </source>
</evidence>
<evidence type="ECO:0000256" key="10">
    <source>
        <dbReference type="ARBA" id="ARBA00023136"/>
    </source>
</evidence>
<evidence type="ECO:0000256" key="8">
    <source>
        <dbReference type="ARBA" id="ARBA00023065"/>
    </source>
</evidence>
<keyword evidence="8" id="KW-0406">Ion transport</keyword>
<keyword evidence="7" id="KW-0408">Iron</keyword>